<dbReference type="RefSeq" id="WP_211561972.1">
    <property type="nucleotide sequence ID" value="NZ_JAGVRK010000001.1"/>
</dbReference>
<protein>
    <recommendedName>
        <fullName evidence="6">Cyclic-di-AMP phosphodiesterase</fullName>
        <ecNumber evidence="6">3.1.4.-</ecNumber>
    </recommendedName>
</protein>
<comment type="function">
    <text evidence="6">Has phosphodiesterase (PDE) activity against cyclic-di-AMP (c-di-AMP).</text>
</comment>
<evidence type="ECO:0000313" key="10">
    <source>
        <dbReference type="Proteomes" id="UP000682403"/>
    </source>
</evidence>
<dbReference type="Pfam" id="PF24898">
    <property type="entry name" value="GGDEF_GdpP"/>
    <property type="match status" value="1"/>
</dbReference>
<dbReference type="InterPro" id="IPR049553">
    <property type="entry name" value="GdpP-like_PAS"/>
</dbReference>
<dbReference type="SMART" id="SM00267">
    <property type="entry name" value="GGDEF"/>
    <property type="match status" value="1"/>
</dbReference>
<evidence type="ECO:0000259" key="8">
    <source>
        <dbReference type="PROSITE" id="PS50887"/>
    </source>
</evidence>
<dbReference type="Gene3D" id="3.10.310.30">
    <property type="match status" value="1"/>
</dbReference>
<keyword evidence="6" id="KW-0378">Hydrolase</keyword>
<dbReference type="Proteomes" id="UP000682403">
    <property type="component" value="Unassembled WGS sequence"/>
</dbReference>
<evidence type="ECO:0000256" key="6">
    <source>
        <dbReference type="PIRNR" id="PIRNR026583"/>
    </source>
</evidence>
<reference evidence="9 10" key="1">
    <citation type="submission" date="2021-04" db="EMBL/GenBank/DDBJ databases">
        <title>Metabacillus sp. strain KIGAM252 whole genome sequence.</title>
        <authorList>
            <person name="Seo M.-J."/>
            <person name="Cho E.-S."/>
            <person name="Hwang C.Y."/>
            <person name="Yoon D.J."/>
        </authorList>
    </citation>
    <scope>NUCLEOTIDE SEQUENCE [LARGE SCALE GENOMIC DNA]</scope>
    <source>
        <strain evidence="9 10">KIGAM252</strain>
    </source>
</reference>
<evidence type="ECO:0000256" key="1">
    <source>
        <dbReference type="ARBA" id="ARBA00004651"/>
    </source>
</evidence>
<dbReference type="InterPro" id="IPR000160">
    <property type="entry name" value="GGDEF_dom"/>
</dbReference>
<dbReference type="EMBL" id="JAGVRK010000001">
    <property type="protein sequence ID" value="MBS2971088.1"/>
    <property type="molecule type" value="Genomic_DNA"/>
</dbReference>
<name>A0ABS5LKU6_9BACI</name>
<proteinExistence type="inferred from homology"/>
<dbReference type="PROSITE" id="PS50887">
    <property type="entry name" value="GGDEF"/>
    <property type="match status" value="1"/>
</dbReference>
<accession>A0ABS5LKU6</accession>
<dbReference type="EC" id="3.1.4.-" evidence="6"/>
<keyword evidence="10" id="KW-1185">Reference proteome</keyword>
<dbReference type="InterPro" id="IPR051319">
    <property type="entry name" value="Oligoribo/pAp-PDE_c-di-AMP_PDE"/>
</dbReference>
<evidence type="ECO:0000256" key="3">
    <source>
        <dbReference type="ARBA" id="ARBA00022692"/>
    </source>
</evidence>
<evidence type="ECO:0000256" key="7">
    <source>
        <dbReference type="SAM" id="Phobius"/>
    </source>
</evidence>
<comment type="caution">
    <text evidence="9">The sequence shown here is derived from an EMBL/GenBank/DDBJ whole genome shotgun (WGS) entry which is preliminary data.</text>
</comment>
<evidence type="ECO:0000256" key="4">
    <source>
        <dbReference type="ARBA" id="ARBA00022989"/>
    </source>
</evidence>
<keyword evidence="4 7" id="KW-1133">Transmembrane helix</keyword>
<organism evidence="9 10">
    <name type="scientific">Metabacillus flavus</name>
    <dbReference type="NCBI Taxonomy" id="2823519"/>
    <lineage>
        <taxon>Bacteria</taxon>
        <taxon>Bacillati</taxon>
        <taxon>Bacillota</taxon>
        <taxon>Bacilli</taxon>
        <taxon>Bacillales</taxon>
        <taxon>Bacillaceae</taxon>
        <taxon>Metabacillus</taxon>
    </lineage>
</organism>
<keyword evidence="3 7" id="KW-0812">Transmembrane</keyword>
<dbReference type="InterPro" id="IPR038763">
    <property type="entry name" value="DHH_sf"/>
</dbReference>
<dbReference type="InterPro" id="IPR014528">
    <property type="entry name" value="GdpP/PdeA"/>
</dbReference>
<comment type="similarity">
    <text evidence="6">Belongs to the GdpP/PdeA phosphodiesterase family.</text>
</comment>
<gene>
    <name evidence="9" type="ORF">J9317_20315</name>
</gene>
<keyword evidence="5 6" id="KW-0472">Membrane</keyword>
<dbReference type="Gene3D" id="3.90.1640.10">
    <property type="entry name" value="inorganic pyrophosphatase (n-terminal core)"/>
    <property type="match status" value="1"/>
</dbReference>
<dbReference type="SUPFAM" id="SSF64182">
    <property type="entry name" value="DHH phosphoesterases"/>
    <property type="match status" value="1"/>
</dbReference>
<dbReference type="Gene3D" id="3.30.450.20">
    <property type="entry name" value="PAS domain"/>
    <property type="match status" value="1"/>
</dbReference>
<dbReference type="Pfam" id="PF21370">
    <property type="entry name" value="PAS_GdpP"/>
    <property type="match status" value="1"/>
</dbReference>
<dbReference type="InterPro" id="IPR003156">
    <property type="entry name" value="DHHA1_dom"/>
</dbReference>
<dbReference type="Pfam" id="PF02272">
    <property type="entry name" value="DHHA1"/>
    <property type="match status" value="1"/>
</dbReference>
<feature type="transmembrane region" description="Helical" evidence="7">
    <location>
        <begin position="12"/>
        <end position="31"/>
    </location>
</feature>
<dbReference type="PANTHER" id="PTHR47618:SF2">
    <property type="entry name" value="CYCLIC-DI-AMP PHOSPHODIESTERASE GDPP"/>
    <property type="match status" value="1"/>
</dbReference>
<evidence type="ECO:0000313" key="9">
    <source>
        <dbReference type="EMBL" id="MBS2971088.1"/>
    </source>
</evidence>
<dbReference type="PANTHER" id="PTHR47618">
    <property type="entry name" value="BIFUNCTIONAL OLIGORIBONUCLEASE AND PAP PHOSPHATASE NRNA"/>
    <property type="match status" value="1"/>
</dbReference>
<feature type="domain" description="GGDEF" evidence="8">
    <location>
        <begin position="173"/>
        <end position="301"/>
    </location>
</feature>
<comment type="subcellular location">
    <subcellularLocation>
        <location evidence="1">Cell membrane</location>
        <topology evidence="1">Multi-pass membrane protein</topology>
    </subcellularLocation>
</comment>
<keyword evidence="2 6" id="KW-1003">Cell membrane</keyword>
<evidence type="ECO:0000256" key="2">
    <source>
        <dbReference type="ARBA" id="ARBA00022475"/>
    </source>
</evidence>
<evidence type="ECO:0000256" key="5">
    <source>
        <dbReference type="ARBA" id="ARBA00023136"/>
    </source>
</evidence>
<sequence length="659" mass="74361">MPSFYEKRLFRYPIYALYSVTVIALAILFYYNWILSFAGLLLMGLTIILLIQADAKMKSDMEEYISTLSYRLKKVGEEALMEMPIGIMLFNDQYYIEWTNPFLASCFDEDTLVGRTLYDVAEGLIPLIKQEVDSETLSLHDRKFKVIIKREERLLYFFDVTEQKEIEKQYKNERTVLALIFLDNYDEVTQGMDDQTKSTINSEVTSLLNKWGNEQGLFLKRVSSERFLAVLNEHILEKLEKTKFSVLDEVRERTAVYNISLTLSIGIGAGHHSLQELGDMAQSSLDLALGRGGDQVAIKQSNGKVKFYGGKTNPMEKRTRVRARVISHAMTEIVTASDKVLIMGHKYPDMDAIGAAIGVLKVAEVNDKEAYIVLDQNEIDSSVQRLVEELKLHTELWAHFIKPEEALEMVTEETVLIVVDTHKPSLVLDEKLLGRVHDKVVIDHHRRGEEFIKDPLLVYMEPYASSTAELVTELLEYQPKRLKLKMIEATALLAGIIVDTKSFTLRTGSRTFDAASYLRSKGADTILVQKFMKEDINHFVKRSKLIQNTELLENGVALSMDADENGDYFDQVIIAQTADTLLSMSGVSASFVLARRNENTVGISARSLGDVNVQLIMEALDGGGHLTNAATQLQDITVAEAEERLKQAIGDYFEGGIKA</sequence>
<dbReference type="PIRSF" id="PIRSF026583">
    <property type="entry name" value="YybT"/>
    <property type="match status" value="1"/>
</dbReference>
<comment type="catalytic activity">
    <reaction evidence="6">
        <text>3',3'-c-di-AMP + H2O = 5'-O-phosphonoadenylyl-(3'-&gt;5')-adenosine + H(+)</text>
        <dbReference type="Rhea" id="RHEA:54420"/>
        <dbReference type="ChEBI" id="CHEBI:15377"/>
        <dbReference type="ChEBI" id="CHEBI:15378"/>
        <dbReference type="ChEBI" id="CHEBI:71500"/>
        <dbReference type="ChEBI" id="CHEBI:138171"/>
    </reaction>
</comment>
<dbReference type="Pfam" id="PF01368">
    <property type="entry name" value="DHH"/>
    <property type="match status" value="1"/>
</dbReference>
<dbReference type="InterPro" id="IPR001667">
    <property type="entry name" value="DDH_dom"/>
</dbReference>